<reference evidence="1 2" key="1">
    <citation type="submission" date="2015-12" db="EMBL/GenBank/DDBJ databases">
        <title>Draft genome sequence of Moniliophthora roreri, the causal agent of frosty pod rot of cacao.</title>
        <authorList>
            <person name="Aime M.C."/>
            <person name="Diaz-Valderrama J.R."/>
            <person name="Kijpornyongpan T."/>
            <person name="Phillips-Mora W."/>
        </authorList>
    </citation>
    <scope>NUCLEOTIDE SEQUENCE [LARGE SCALE GENOMIC DNA]</scope>
    <source>
        <strain evidence="1 2">MCA 2952</strain>
    </source>
</reference>
<gene>
    <name evidence="1" type="ORF">WG66_1841</name>
</gene>
<dbReference type="AlphaFoldDB" id="A0A0W0GAL4"/>
<comment type="caution">
    <text evidence="1">The sequence shown here is derived from an EMBL/GenBank/DDBJ whole genome shotgun (WGS) entry which is preliminary data.</text>
</comment>
<evidence type="ECO:0000313" key="1">
    <source>
        <dbReference type="EMBL" id="KTB45590.1"/>
    </source>
</evidence>
<dbReference type="Proteomes" id="UP000054988">
    <property type="component" value="Unassembled WGS sequence"/>
</dbReference>
<sequence>MANLVVFIGVATEAIESEKNNSSRLCCIYDQRFYLGEYEVITGLSTRRVRNSCSWARCFCIRHAFEVYCILKFHRCQYHLQPARFRIHFGVLVSNSRFANVTMMPTSPSPSLSNSTLALDPALILHDDNRRQYKPGSGTGFDLPSSVSLSGSFDFSPCLSPRRLGEDSSTL</sequence>
<evidence type="ECO:0000313" key="2">
    <source>
        <dbReference type="Proteomes" id="UP000054988"/>
    </source>
</evidence>
<organism evidence="1 2">
    <name type="scientific">Moniliophthora roreri</name>
    <name type="common">Frosty pod rot fungus</name>
    <name type="synonym">Monilia roreri</name>
    <dbReference type="NCBI Taxonomy" id="221103"/>
    <lineage>
        <taxon>Eukaryota</taxon>
        <taxon>Fungi</taxon>
        <taxon>Dikarya</taxon>
        <taxon>Basidiomycota</taxon>
        <taxon>Agaricomycotina</taxon>
        <taxon>Agaricomycetes</taxon>
        <taxon>Agaricomycetidae</taxon>
        <taxon>Agaricales</taxon>
        <taxon>Marasmiineae</taxon>
        <taxon>Marasmiaceae</taxon>
        <taxon>Moniliophthora</taxon>
    </lineage>
</organism>
<name>A0A0W0GAL4_MONRR</name>
<accession>A0A0W0GAL4</accession>
<dbReference type="EMBL" id="LATX01000660">
    <property type="protein sequence ID" value="KTB45590.1"/>
    <property type="molecule type" value="Genomic_DNA"/>
</dbReference>
<proteinExistence type="predicted"/>
<protein>
    <submittedName>
        <fullName evidence="1">Uncharacterized protein</fullName>
    </submittedName>
</protein>